<feature type="domain" description="GFO/IDH/MocA-like oxidoreductase" evidence="4">
    <location>
        <begin position="134"/>
        <end position="249"/>
    </location>
</feature>
<dbReference type="Pfam" id="PF01370">
    <property type="entry name" value="Epimerase"/>
    <property type="match status" value="1"/>
</dbReference>
<dbReference type="Pfam" id="PF01408">
    <property type="entry name" value="GFO_IDH_MocA"/>
    <property type="match status" value="1"/>
</dbReference>
<dbReference type="Gene3D" id="3.40.50.720">
    <property type="entry name" value="NAD(P)-binding Rossmann-like Domain"/>
    <property type="match status" value="2"/>
</dbReference>
<feature type="region of interest" description="Disordered" evidence="1">
    <location>
        <begin position="702"/>
        <end position="741"/>
    </location>
</feature>
<evidence type="ECO:0000256" key="1">
    <source>
        <dbReference type="SAM" id="MobiDB-lite"/>
    </source>
</evidence>
<keyword evidence="6" id="KW-1185">Reference proteome</keyword>
<evidence type="ECO:0000259" key="4">
    <source>
        <dbReference type="Pfam" id="PF22725"/>
    </source>
</evidence>
<dbReference type="Proteomes" id="UP000315471">
    <property type="component" value="Unassembled WGS sequence"/>
</dbReference>
<gene>
    <name evidence="5" type="primary">idhA</name>
    <name evidence="5" type="ORF">Q31b_52510</name>
</gene>
<dbReference type="PANTHER" id="PTHR43708">
    <property type="entry name" value="CONSERVED EXPRESSED OXIDOREDUCTASE (EUROFUNG)"/>
    <property type="match status" value="1"/>
</dbReference>
<dbReference type="InterPro" id="IPR051317">
    <property type="entry name" value="Gfo/Idh/MocA_oxidoreduct"/>
</dbReference>
<sequence>MSDRNHLRIGMIGCGAIAELYHLPALENLASAVGNTVLVDPNAARLAEMGKRFSVADAVEDYRTLEGKIDGVIVATPPASHFEICKWFLERGIDVLCEKPLTESGSQAKELVDIAEQNGAKLAVNQTRRFFPTYQKIRELIKDGILGELKSITYHDGNDFDWPAATPHHFARGAKGAWSDTGVHLLDTVCYWLGETPTLVESLNDSEIGPEAMATVRLKHGQCRVEIKVSRLGKLMNGFRIVGSLGTIEAVAEEFSEVRVKFHNGRNKVYSCGSRKVKYVDFAKPLLDNFADVVARKAEPTVSGRSTIGTISLLEQAYDESKTYAMPWKSPVKDIGELPSGAQTQQTMRVLVTGATGFLGGRVVEMMMEMDGLHPVASVRRWSRASRAARIGAEVAICDIEDANQVDKAVQGIDAIVHCAKTDDRESIVGGTRNLLEAAVKHGVKRFVYLSTGEVYGPDVKGEIVETTPTELTDRLYGDAKIEAEAVCREFHDRGLKPTILRPSVIYGPFSSSWTSNIATRLQSGKWGSFDQLGDGKANLVYVDDLVQAIVRSLRCDAAQGEAFNVNGPDTLTWNDYFERFNAALGFPPLQKFSAAKSRMRTQMMDAVRLVTSTVVARYQDRLMEVYLQGGPMSRLMKKVKGELSSVPSGAELNGLFSRDVVYCDEKAHSMLGYRPKYSIDEGIAQSVLWLRHHEVIRQGDDRSETYGRATSENFDLPNPNSDETFEGMPGTSRVSEDALS</sequence>
<dbReference type="SUPFAM" id="SSF51735">
    <property type="entry name" value="NAD(P)-binding Rossmann-fold domains"/>
    <property type="match status" value="2"/>
</dbReference>
<keyword evidence="5" id="KW-0560">Oxidoreductase</keyword>
<evidence type="ECO:0000259" key="3">
    <source>
        <dbReference type="Pfam" id="PF01408"/>
    </source>
</evidence>
<comment type="caution">
    <text evidence="5">The sequence shown here is derived from an EMBL/GenBank/DDBJ whole genome shotgun (WGS) entry which is preliminary data.</text>
</comment>
<dbReference type="EC" id="1.1.1.18" evidence="5"/>
<dbReference type="OrthoDB" id="9783105at2"/>
<dbReference type="PANTHER" id="PTHR43708:SF8">
    <property type="entry name" value="OXIDOREDUCTASE"/>
    <property type="match status" value="1"/>
</dbReference>
<dbReference type="GO" id="GO:0000166">
    <property type="term" value="F:nucleotide binding"/>
    <property type="evidence" value="ECO:0007669"/>
    <property type="project" value="InterPro"/>
</dbReference>
<dbReference type="Pfam" id="PF22725">
    <property type="entry name" value="GFO_IDH_MocA_C3"/>
    <property type="match status" value="1"/>
</dbReference>
<dbReference type="EMBL" id="SJPY01000009">
    <property type="protein sequence ID" value="TWU35816.1"/>
    <property type="molecule type" value="Genomic_DNA"/>
</dbReference>
<feature type="domain" description="NAD-dependent epimerase/dehydratase" evidence="2">
    <location>
        <begin position="350"/>
        <end position="566"/>
    </location>
</feature>
<dbReference type="Gene3D" id="3.30.360.10">
    <property type="entry name" value="Dihydrodipicolinate Reductase, domain 2"/>
    <property type="match status" value="1"/>
</dbReference>
<evidence type="ECO:0000313" key="6">
    <source>
        <dbReference type="Proteomes" id="UP000315471"/>
    </source>
</evidence>
<dbReference type="InterPro" id="IPR036291">
    <property type="entry name" value="NAD(P)-bd_dom_sf"/>
</dbReference>
<protein>
    <submittedName>
        <fullName evidence="5">Inositol 2-dehydrogenase</fullName>
        <ecNumber evidence="5">1.1.1.18</ecNumber>
    </submittedName>
</protein>
<name>A0A5C6DLL6_9BACT</name>
<organism evidence="5 6">
    <name type="scientific">Novipirellula aureliae</name>
    <dbReference type="NCBI Taxonomy" id="2527966"/>
    <lineage>
        <taxon>Bacteria</taxon>
        <taxon>Pseudomonadati</taxon>
        <taxon>Planctomycetota</taxon>
        <taxon>Planctomycetia</taxon>
        <taxon>Pirellulales</taxon>
        <taxon>Pirellulaceae</taxon>
        <taxon>Novipirellula</taxon>
    </lineage>
</organism>
<proteinExistence type="predicted"/>
<dbReference type="GO" id="GO:0050112">
    <property type="term" value="F:inositol 2-dehydrogenase (NAD+) activity"/>
    <property type="evidence" value="ECO:0007669"/>
    <property type="project" value="UniProtKB-EC"/>
</dbReference>
<dbReference type="InterPro" id="IPR055170">
    <property type="entry name" value="GFO_IDH_MocA-like_dom"/>
</dbReference>
<accession>A0A5C6DLL6</accession>
<evidence type="ECO:0000313" key="5">
    <source>
        <dbReference type="EMBL" id="TWU35816.1"/>
    </source>
</evidence>
<dbReference type="InterPro" id="IPR000683">
    <property type="entry name" value="Gfo/Idh/MocA-like_OxRdtase_N"/>
</dbReference>
<dbReference type="SUPFAM" id="SSF55347">
    <property type="entry name" value="Glyceraldehyde-3-phosphate dehydrogenase-like, C-terminal domain"/>
    <property type="match status" value="1"/>
</dbReference>
<dbReference type="InterPro" id="IPR001509">
    <property type="entry name" value="Epimerase_deHydtase"/>
</dbReference>
<dbReference type="AlphaFoldDB" id="A0A5C6DLL6"/>
<dbReference type="RefSeq" id="WP_146602327.1">
    <property type="nucleotide sequence ID" value="NZ_SJPY01000009.1"/>
</dbReference>
<evidence type="ECO:0000259" key="2">
    <source>
        <dbReference type="Pfam" id="PF01370"/>
    </source>
</evidence>
<reference evidence="5 6" key="1">
    <citation type="submission" date="2019-02" db="EMBL/GenBank/DDBJ databases">
        <title>Deep-cultivation of Planctomycetes and their phenomic and genomic characterization uncovers novel biology.</title>
        <authorList>
            <person name="Wiegand S."/>
            <person name="Jogler M."/>
            <person name="Boedeker C."/>
            <person name="Pinto D."/>
            <person name="Vollmers J."/>
            <person name="Rivas-Marin E."/>
            <person name="Kohn T."/>
            <person name="Peeters S.H."/>
            <person name="Heuer A."/>
            <person name="Rast P."/>
            <person name="Oberbeckmann S."/>
            <person name="Bunk B."/>
            <person name="Jeske O."/>
            <person name="Meyerdierks A."/>
            <person name="Storesund J.E."/>
            <person name="Kallscheuer N."/>
            <person name="Luecker S."/>
            <person name="Lage O.M."/>
            <person name="Pohl T."/>
            <person name="Merkel B.J."/>
            <person name="Hornburger P."/>
            <person name="Mueller R.-W."/>
            <person name="Bruemmer F."/>
            <person name="Labrenz M."/>
            <person name="Spormann A.M."/>
            <person name="Op Den Camp H."/>
            <person name="Overmann J."/>
            <person name="Amann R."/>
            <person name="Jetten M.S.M."/>
            <person name="Mascher T."/>
            <person name="Medema M.H."/>
            <person name="Devos D.P."/>
            <person name="Kaster A.-K."/>
            <person name="Ovreas L."/>
            <person name="Rohde M."/>
            <person name="Galperin M.Y."/>
            <person name="Jogler C."/>
        </authorList>
    </citation>
    <scope>NUCLEOTIDE SEQUENCE [LARGE SCALE GENOMIC DNA]</scope>
    <source>
        <strain evidence="5 6">Q31b</strain>
    </source>
</reference>
<feature type="domain" description="Gfo/Idh/MocA-like oxidoreductase N-terminal" evidence="3">
    <location>
        <begin position="7"/>
        <end position="125"/>
    </location>
</feature>
<feature type="compositionally biased region" description="Polar residues" evidence="1">
    <location>
        <begin position="709"/>
        <end position="723"/>
    </location>
</feature>